<dbReference type="OrthoDB" id="9810588at2"/>
<evidence type="ECO:0000313" key="4">
    <source>
        <dbReference type="EMBL" id="SKA76221.1"/>
    </source>
</evidence>
<feature type="domain" description="RACo C-terminal" evidence="2">
    <location>
        <begin position="267"/>
        <end position="515"/>
    </location>
</feature>
<dbReference type="SUPFAM" id="SSF54292">
    <property type="entry name" value="2Fe-2S ferredoxin-like"/>
    <property type="match status" value="1"/>
</dbReference>
<dbReference type="Pfam" id="PF14574">
    <property type="entry name" value="RACo_C_ter"/>
    <property type="match status" value="1"/>
</dbReference>
<proteinExistence type="predicted"/>
<sequence length="518" mass="54794">MPEIRLTVLDADHQKREMSCEPGQTLAQGLFLSGYWKTPVLCSGVGLCGRCRLRFLSPAPAPDSADEALFSVEELHDGWRLGCRHQVREGQEVFLPCHAAASAAPQELTPDAKAVRLAVDFGTSSVSWQALDGERSVAQGTDPNPQLGAGSDVMSRLAYAADPDHARQLQKLAVSYLQQVVAGLGAPVEEIAVAANPAMTLILLGKESAGLRAAPYRLSYRGGQVEILEALPPVYVLPQLAPFVGGDLSAGLLELLERNTRPQFPFLLSDMGTNGEFVLAVSPERFLVTSVPLGPALEGAGLSCGNAAGPGAVVHFEVQPAGLVAQCLGGGMPSRKAGMTGTGYISLLALLRQLGVLAEDGRFEQGNTPLAKRVSRSLGTQYGEPCLHLPGGLVLLARDVEEILKIKAAFHVALDALCEAAGIRLTDLAAVYLAGALGENVSCLALEQLGFLPEGSGRLVQSVGNTSLAGAARVLYDKTAREKVESFSKKTQEIVLAGDRDFSTRFMARMRFSQSEAV</sequence>
<evidence type="ECO:0000259" key="2">
    <source>
        <dbReference type="Pfam" id="PF14574"/>
    </source>
</evidence>
<dbReference type="Gene3D" id="3.30.420.480">
    <property type="entry name" value="Domain of unknown function (DUF4445)"/>
    <property type="match status" value="1"/>
</dbReference>
<accession>A0A1T4WHT4</accession>
<name>A0A1T4WHT4_9BACT</name>
<gene>
    <name evidence="4" type="ORF">SAMN02745702_02193</name>
</gene>
<evidence type="ECO:0000259" key="3">
    <source>
        <dbReference type="Pfam" id="PF17651"/>
    </source>
</evidence>
<dbReference type="InterPro" id="IPR001041">
    <property type="entry name" value="2Fe-2S_ferredoxin-type"/>
</dbReference>
<dbReference type="Proteomes" id="UP000189733">
    <property type="component" value="Unassembled WGS sequence"/>
</dbReference>
<feature type="domain" description="2Fe-2S ferredoxin-type" evidence="1">
    <location>
        <begin position="12"/>
        <end position="87"/>
    </location>
</feature>
<dbReference type="InterPro" id="IPR027980">
    <property type="entry name" value="RACo_C"/>
</dbReference>
<evidence type="ECO:0000259" key="1">
    <source>
        <dbReference type="Pfam" id="PF00111"/>
    </source>
</evidence>
<dbReference type="RefSeq" id="WP_078685478.1">
    <property type="nucleotide sequence ID" value="NZ_FUYA01000007.1"/>
</dbReference>
<dbReference type="Pfam" id="PF00111">
    <property type="entry name" value="Fer2"/>
    <property type="match status" value="1"/>
</dbReference>
<dbReference type="InterPro" id="IPR041414">
    <property type="entry name" value="Raco-like_middle"/>
</dbReference>
<dbReference type="EMBL" id="FUYA01000007">
    <property type="protein sequence ID" value="SKA76221.1"/>
    <property type="molecule type" value="Genomic_DNA"/>
</dbReference>
<evidence type="ECO:0000313" key="5">
    <source>
        <dbReference type="Proteomes" id="UP000189733"/>
    </source>
</evidence>
<dbReference type="STRING" id="1121442.SAMN02745702_02193"/>
<keyword evidence="5" id="KW-1185">Reference proteome</keyword>
<dbReference type="AlphaFoldDB" id="A0A1T4WHT4"/>
<dbReference type="InterPro" id="IPR052911">
    <property type="entry name" value="Corrinoid_activation_enz"/>
</dbReference>
<dbReference type="PANTHER" id="PTHR42895">
    <property type="entry name" value="IRON-SULFUR CLUSTER-BINDING PROTEIN-RELATED"/>
    <property type="match status" value="1"/>
</dbReference>
<dbReference type="InterPro" id="IPR012675">
    <property type="entry name" value="Beta-grasp_dom_sf"/>
</dbReference>
<dbReference type="GO" id="GO:0051536">
    <property type="term" value="F:iron-sulfur cluster binding"/>
    <property type="evidence" value="ECO:0007669"/>
    <property type="project" value="InterPro"/>
</dbReference>
<organism evidence="4 5">
    <name type="scientific">Desulfobaculum bizertense DSM 18034</name>
    <dbReference type="NCBI Taxonomy" id="1121442"/>
    <lineage>
        <taxon>Bacteria</taxon>
        <taxon>Pseudomonadati</taxon>
        <taxon>Thermodesulfobacteriota</taxon>
        <taxon>Desulfovibrionia</taxon>
        <taxon>Desulfovibrionales</taxon>
        <taxon>Desulfovibrionaceae</taxon>
        <taxon>Desulfobaculum</taxon>
    </lineage>
</organism>
<protein>
    <submittedName>
        <fullName evidence="4">Uncharacterized 2Fe-2 and 4Fe-4S clusters-containing protein, contains DUF4445 domain</fullName>
    </submittedName>
</protein>
<dbReference type="PANTHER" id="PTHR42895:SF1">
    <property type="entry name" value="IRON-SULFUR CLUSTER PROTEIN"/>
    <property type="match status" value="1"/>
</dbReference>
<dbReference type="Pfam" id="PF17651">
    <property type="entry name" value="Raco_middle"/>
    <property type="match status" value="1"/>
</dbReference>
<dbReference type="Gene3D" id="3.10.20.30">
    <property type="match status" value="1"/>
</dbReference>
<dbReference type="InterPro" id="IPR042259">
    <property type="entry name" value="Raco-like_middle_sf"/>
</dbReference>
<reference evidence="4 5" key="1">
    <citation type="submission" date="2017-02" db="EMBL/GenBank/DDBJ databases">
        <authorList>
            <person name="Peterson S.W."/>
        </authorList>
    </citation>
    <scope>NUCLEOTIDE SEQUENCE [LARGE SCALE GENOMIC DNA]</scope>
    <source>
        <strain evidence="4 5">DSM 18034</strain>
    </source>
</reference>
<feature type="domain" description="RACo-like middle region" evidence="3">
    <location>
        <begin position="117"/>
        <end position="253"/>
    </location>
</feature>
<dbReference type="InterPro" id="IPR036010">
    <property type="entry name" value="2Fe-2S_ferredoxin-like_sf"/>
</dbReference>